<dbReference type="EMBL" id="JABCRI010000023">
    <property type="protein sequence ID" value="KAF8378409.1"/>
    <property type="molecule type" value="Genomic_DNA"/>
</dbReference>
<dbReference type="OMA" id="ITEPAYH"/>
<keyword evidence="2" id="KW-1185">Reference proteome</keyword>
<evidence type="ECO:0000313" key="2">
    <source>
        <dbReference type="Proteomes" id="UP000655225"/>
    </source>
</evidence>
<sequence length="110" mass="12250">MLERIVIFISLSGSLMFLPRQLHGMDFLNKIASTIQETGEVVSSITGMLDSHPGSIINGIASISVYMVYIEGANEDEVASVITFKDVIFCFFFEPLATTMTIHVKEMLNW</sequence>
<reference evidence="1 2" key="1">
    <citation type="submission" date="2020-04" db="EMBL/GenBank/DDBJ databases">
        <title>Plant Genome Project.</title>
        <authorList>
            <person name="Zhang R.-G."/>
        </authorList>
    </citation>
    <scope>NUCLEOTIDE SEQUENCE [LARGE SCALE GENOMIC DNA]</scope>
    <source>
        <strain evidence="1">YNK0</strain>
        <tissue evidence="1">Leaf</tissue>
    </source>
</reference>
<dbReference type="Proteomes" id="UP000655225">
    <property type="component" value="Unassembled WGS sequence"/>
</dbReference>
<accession>A0A834YBV8</accession>
<organism evidence="1 2">
    <name type="scientific">Tetracentron sinense</name>
    <name type="common">Spur-leaf</name>
    <dbReference type="NCBI Taxonomy" id="13715"/>
    <lineage>
        <taxon>Eukaryota</taxon>
        <taxon>Viridiplantae</taxon>
        <taxon>Streptophyta</taxon>
        <taxon>Embryophyta</taxon>
        <taxon>Tracheophyta</taxon>
        <taxon>Spermatophyta</taxon>
        <taxon>Magnoliopsida</taxon>
        <taxon>Trochodendrales</taxon>
        <taxon>Trochodendraceae</taxon>
        <taxon>Tetracentron</taxon>
    </lineage>
</organism>
<protein>
    <submittedName>
        <fullName evidence="1">Uncharacterized protein</fullName>
    </submittedName>
</protein>
<comment type="caution">
    <text evidence="1">The sequence shown here is derived from an EMBL/GenBank/DDBJ whole genome shotgun (WGS) entry which is preliminary data.</text>
</comment>
<name>A0A834YBV8_TETSI</name>
<evidence type="ECO:0000313" key="1">
    <source>
        <dbReference type="EMBL" id="KAF8378409.1"/>
    </source>
</evidence>
<proteinExistence type="predicted"/>
<dbReference type="AlphaFoldDB" id="A0A834YBV8"/>
<gene>
    <name evidence="1" type="ORF">HHK36_029748</name>
</gene>